<comment type="caution">
    <text evidence="2">The sequence shown here is derived from an EMBL/GenBank/DDBJ whole genome shotgun (WGS) entry which is preliminary data.</text>
</comment>
<protein>
    <recommendedName>
        <fullName evidence="1">DUF5615 domain-containing protein</fullName>
    </recommendedName>
</protein>
<proteinExistence type="predicted"/>
<organism evidence="2 3">
    <name type="scientific">Brasilonema bromeliae SPC951</name>
    <dbReference type="NCBI Taxonomy" id="385972"/>
    <lineage>
        <taxon>Bacteria</taxon>
        <taxon>Bacillati</taxon>
        <taxon>Cyanobacteriota</taxon>
        <taxon>Cyanophyceae</taxon>
        <taxon>Nostocales</taxon>
        <taxon>Scytonemataceae</taxon>
        <taxon>Brasilonema</taxon>
        <taxon>Bromeliae group (in: Brasilonema)</taxon>
    </lineage>
</organism>
<gene>
    <name evidence="2" type="ORF">DP116_07360</name>
</gene>
<dbReference type="RefSeq" id="WP_169154554.1">
    <property type="nucleotide sequence ID" value="NZ_CAWPJE010000414.1"/>
</dbReference>
<evidence type="ECO:0000313" key="2">
    <source>
        <dbReference type="EMBL" id="NMG19281.1"/>
    </source>
</evidence>
<reference evidence="2 3" key="1">
    <citation type="submission" date="2018-06" db="EMBL/GenBank/DDBJ databases">
        <title>Comparative genomics of Brasilonema spp. strains.</title>
        <authorList>
            <person name="Alvarenga D.O."/>
            <person name="Fiore M.F."/>
            <person name="Varani A.M."/>
        </authorList>
    </citation>
    <scope>NUCLEOTIDE SEQUENCE [LARGE SCALE GENOMIC DNA]</scope>
    <source>
        <strain evidence="2 3">SPC951</strain>
    </source>
</reference>
<dbReference type="Pfam" id="PF18480">
    <property type="entry name" value="DUF5615"/>
    <property type="match status" value="1"/>
</dbReference>
<evidence type="ECO:0000259" key="1">
    <source>
        <dbReference type="Pfam" id="PF18480"/>
    </source>
</evidence>
<sequence length="124" mass="14138">MSRIRLYLDEDTMKGALIQALRNADLDVVTVTDADRLGYPDEEQLIWAVEQGRVIYSFNIRDFCKLHADFVVEQRNHAGIVLAPQQQYSVGQQLRGLLKLAADKSAKEMVNQLVFLNAYVEKII</sequence>
<dbReference type="Proteomes" id="UP000718564">
    <property type="component" value="Unassembled WGS sequence"/>
</dbReference>
<name>A0ABX1P4K9_9CYAN</name>
<feature type="domain" description="DUF5615" evidence="1">
    <location>
        <begin position="5"/>
        <end position="117"/>
    </location>
</feature>
<dbReference type="InterPro" id="IPR041049">
    <property type="entry name" value="DUF5615"/>
</dbReference>
<keyword evidence="3" id="KW-1185">Reference proteome</keyword>
<dbReference type="EMBL" id="QMEB01000038">
    <property type="protein sequence ID" value="NMG19281.1"/>
    <property type="molecule type" value="Genomic_DNA"/>
</dbReference>
<evidence type="ECO:0000313" key="3">
    <source>
        <dbReference type="Proteomes" id="UP000718564"/>
    </source>
</evidence>
<accession>A0ABX1P4K9</accession>